<dbReference type="PANTHER" id="PTHR43437">
    <property type="entry name" value="HYDROXYACYL-THIOESTER DEHYDRATASE TYPE 2, MITOCHONDRIAL-RELATED"/>
    <property type="match status" value="1"/>
</dbReference>
<dbReference type="Pfam" id="PF13452">
    <property type="entry name" value="FAS1_DH_region"/>
    <property type="match status" value="1"/>
</dbReference>
<dbReference type="GO" id="GO:0019171">
    <property type="term" value="F:(3R)-hydroxyacyl-[acyl-carrier-protein] dehydratase activity"/>
    <property type="evidence" value="ECO:0007669"/>
    <property type="project" value="TreeGrafter"/>
</dbReference>
<dbReference type="PIRSF" id="PIRSF018072">
    <property type="entry name" value="UCP018072"/>
    <property type="match status" value="1"/>
</dbReference>
<dbReference type="HAMAP" id="MF_00799">
    <property type="entry name" value="UPF0336"/>
    <property type="match status" value="1"/>
</dbReference>
<dbReference type="InterPro" id="IPR029069">
    <property type="entry name" value="HotDog_dom_sf"/>
</dbReference>
<feature type="domain" description="FAS1-like dehydratase" evidence="2">
    <location>
        <begin position="14"/>
        <end position="142"/>
    </location>
</feature>
<evidence type="ECO:0000313" key="4">
    <source>
        <dbReference type="Proteomes" id="UP000053171"/>
    </source>
</evidence>
<protein>
    <recommendedName>
        <fullName evidence="1">UPF0336 protein AN277_0202280</fullName>
    </recommendedName>
</protein>
<dbReference type="InterPro" id="IPR016709">
    <property type="entry name" value="HadA-like"/>
</dbReference>
<dbReference type="CDD" id="cd03441">
    <property type="entry name" value="R_hydratase_like"/>
    <property type="match status" value="1"/>
</dbReference>
<evidence type="ECO:0000259" key="2">
    <source>
        <dbReference type="Pfam" id="PF13452"/>
    </source>
</evidence>
<dbReference type="InterPro" id="IPR050965">
    <property type="entry name" value="UPF0336/Enoyl-CoA_hydratase"/>
</dbReference>
<dbReference type="Proteomes" id="UP000053171">
    <property type="component" value="Unassembled WGS sequence"/>
</dbReference>
<name>A0A199NV45_9MICC</name>
<gene>
    <name evidence="3" type="ORF">AN277_0202280</name>
</gene>
<dbReference type="AlphaFoldDB" id="A0A199NV45"/>
<dbReference type="RefSeq" id="WP_055684637.1">
    <property type="nucleotide sequence ID" value="NZ_LJBJ02000002.1"/>
</dbReference>
<dbReference type="SUPFAM" id="SSF54637">
    <property type="entry name" value="Thioesterase/thiol ester dehydrase-isomerase"/>
    <property type="match status" value="1"/>
</dbReference>
<proteinExistence type="inferred from homology"/>
<accession>A0A199NV45</accession>
<evidence type="ECO:0000313" key="3">
    <source>
        <dbReference type="EMBL" id="OAX52792.1"/>
    </source>
</evidence>
<dbReference type="GO" id="GO:0006633">
    <property type="term" value="P:fatty acid biosynthetic process"/>
    <property type="evidence" value="ECO:0007669"/>
    <property type="project" value="TreeGrafter"/>
</dbReference>
<evidence type="ECO:0000256" key="1">
    <source>
        <dbReference type="HAMAP-Rule" id="MF_00799"/>
    </source>
</evidence>
<comment type="caution">
    <text evidence="3">The sequence shown here is derived from an EMBL/GenBank/DDBJ whole genome shotgun (WGS) entry which is preliminary data.</text>
</comment>
<dbReference type="EMBL" id="LJBJ02000002">
    <property type="protein sequence ID" value="OAX52792.1"/>
    <property type="molecule type" value="Genomic_DNA"/>
</dbReference>
<comment type="similarity">
    <text evidence="1">Belongs to the UPF0336 family.</text>
</comment>
<sequence length="155" mass="16424">MPEQQPGLAADLAGRVYEDAPAYQVSREAIRAFARAVHAEHPAHTDVDAARALGHPDLVAPPTYAVVIAQAADAQLIQDPTAGIDFSRVVHADQRFTHHRPIVTGDELRAVVHVDAVRALGTGAMITTREEIADAQGAPVCTAVSSLLVRGEEQA</sequence>
<dbReference type="InterPro" id="IPR039569">
    <property type="entry name" value="FAS1-like_DH_region"/>
</dbReference>
<dbReference type="Gene3D" id="3.10.129.10">
    <property type="entry name" value="Hotdog Thioesterase"/>
    <property type="match status" value="1"/>
</dbReference>
<keyword evidence="4" id="KW-1185">Reference proteome</keyword>
<organism evidence="3 4">
    <name type="scientific">Rothia kristinae</name>
    <dbReference type="NCBI Taxonomy" id="37923"/>
    <lineage>
        <taxon>Bacteria</taxon>
        <taxon>Bacillati</taxon>
        <taxon>Actinomycetota</taxon>
        <taxon>Actinomycetes</taxon>
        <taxon>Micrococcales</taxon>
        <taxon>Micrococcaceae</taxon>
        <taxon>Rothia</taxon>
    </lineage>
</organism>
<reference evidence="3" key="1">
    <citation type="submission" date="2016-06" db="EMBL/GenBank/DDBJ databases">
        <title>Identification of putative biosynthetic pathways for the production of bioactive secondary metabolites by the marine actinomycete Kocuria kristinae RUTW2-3.</title>
        <authorList>
            <person name="Waterworth S.C."/>
            <person name="Walmsley T.A."/>
            <person name="Matongo T."/>
            <person name="Davies-Coleman M.T."/>
            <person name="Dorrington R.A."/>
        </authorList>
    </citation>
    <scope>NUCLEOTIDE SEQUENCE [LARGE SCALE GENOMIC DNA]</scope>
    <source>
        <strain evidence="3">RUTW2-3</strain>
    </source>
</reference>
<dbReference type="PANTHER" id="PTHR43437:SF3">
    <property type="entry name" value="HYDROXYACYL-THIOESTER DEHYDRATASE TYPE 2, MITOCHONDRIAL"/>
    <property type="match status" value="1"/>
</dbReference>